<dbReference type="FunCoup" id="Q17670">
    <property type="interactions" value="59"/>
</dbReference>
<evidence type="ECO:0000313" key="4">
    <source>
        <dbReference type="Proteomes" id="UP000001940"/>
    </source>
</evidence>
<dbReference type="eggNOG" id="ENOG502SGZJ">
    <property type="taxonomic scope" value="Eukaryota"/>
</dbReference>
<dbReference type="Proteomes" id="UP000001940">
    <property type="component" value="Chromosome X"/>
</dbReference>
<dbReference type="RefSeq" id="NP_510150.1">
    <property type="nucleotide sequence ID" value="NM_077749.6"/>
</dbReference>
<dbReference type="AGR" id="WB:WBGene00007344"/>
<dbReference type="GeneID" id="182266"/>
<dbReference type="HOGENOM" id="CLU_900878_0_0_1"/>
<keyword evidence="4" id="KW-1185">Reference proteome</keyword>
<dbReference type="OrthoDB" id="5812527at2759"/>
<dbReference type="EMBL" id="BX284606">
    <property type="protein sequence ID" value="CAA91787.1"/>
    <property type="molecule type" value="Genomic_DNA"/>
</dbReference>
<dbReference type="OMA" id="FGSCLYC"/>
<dbReference type="PANTHER" id="PTHR37976">
    <property type="entry name" value="PROTEIN CBG16927"/>
    <property type="match status" value="1"/>
</dbReference>
<dbReference type="PIR" id="T18957">
    <property type="entry name" value="T18957"/>
</dbReference>
<evidence type="ECO:0000313" key="3">
    <source>
        <dbReference type="EMBL" id="CAA91787.1"/>
    </source>
</evidence>
<evidence type="ECO:0007829" key="6">
    <source>
        <dbReference type="PeptideAtlas" id="Q17670"/>
    </source>
</evidence>
<dbReference type="WormBase" id="C05E7.2">
    <property type="protein sequence ID" value="CE02976"/>
    <property type="gene ID" value="WBGene00007344"/>
    <property type="gene designation" value="gmap-3"/>
</dbReference>
<dbReference type="PANTHER" id="PTHR37976:SF1">
    <property type="entry name" value="PROTEIN CBG16926"/>
    <property type="match status" value="1"/>
</dbReference>
<sequence>MTPSFAHRFQSQMLVVFLASSCLFVSISNALENVELGKDLSVTLELIKHQPCKSGKWTKKLEFESGNDRRGPKLEPQADKPNCFTIGGQVEVLEDFGGDFSIYLELKNTAKKNTVPEKCVRQPENGCGGFGSCLYCNACETFGDKLGVRAQLLLDGQPISCADGLKKGSYDNLKLAFCLPDIDDVISSQGLSKESFLQLIQGDDGNSVRAMGIFATVYVFDSDVSKQMATQIKIEGVYRRTKYSFFKDTQLPAEVYWSLPFNQIIKNQQSYVACHKIYGNLKVNRK</sequence>
<dbReference type="KEGG" id="cel:CELE_C05E7.2"/>
<evidence type="ECO:0000256" key="2">
    <source>
        <dbReference type="SAM" id="SignalP"/>
    </source>
</evidence>
<name>Q17670_CAEEL</name>
<accession>Q17670</accession>
<dbReference type="InterPro" id="IPR036846">
    <property type="entry name" value="GM2-AP_sf"/>
</dbReference>
<dbReference type="AlphaFoldDB" id="Q17670"/>
<keyword evidence="6" id="KW-1267">Proteomics identification</keyword>
<evidence type="ECO:0000313" key="5">
    <source>
        <dbReference type="WormBase" id="C05E7.2"/>
    </source>
</evidence>
<dbReference type="Gene3D" id="2.70.220.10">
    <property type="entry name" value="Ganglioside GM2 activator"/>
    <property type="match status" value="1"/>
</dbReference>
<dbReference type="PhylomeDB" id="Q17670"/>
<dbReference type="UCSC" id="C05E7.2">
    <property type="organism name" value="c. elegans"/>
</dbReference>
<dbReference type="CTD" id="182266"/>
<dbReference type="Bgee" id="WBGene00007344">
    <property type="expression patterns" value="Expressed in larva and 3 other cell types or tissues"/>
</dbReference>
<protein>
    <submittedName>
        <fullName evidence="3">GM2 Activator Protein family member</fullName>
    </submittedName>
</protein>
<feature type="signal peptide" evidence="2">
    <location>
        <begin position="1"/>
        <end position="30"/>
    </location>
</feature>
<dbReference type="SUPFAM" id="SSF63707">
    <property type="entry name" value="Ganglioside M2 (gm2) activator"/>
    <property type="match status" value="1"/>
</dbReference>
<dbReference type="InParanoid" id="Q17670"/>
<evidence type="ECO:0000256" key="1">
    <source>
        <dbReference type="ARBA" id="ARBA00022729"/>
    </source>
</evidence>
<proteinExistence type="evidence at protein level"/>
<keyword evidence="1 2" id="KW-0732">Signal</keyword>
<dbReference type="PeptideAtlas" id="Q17670"/>
<dbReference type="PaxDb" id="6239-C05E7.2"/>
<feature type="chain" id="PRO_5004185714" evidence="2">
    <location>
        <begin position="31"/>
        <end position="286"/>
    </location>
</feature>
<organism evidence="3 4">
    <name type="scientific">Caenorhabditis elegans</name>
    <dbReference type="NCBI Taxonomy" id="6239"/>
    <lineage>
        <taxon>Eukaryota</taxon>
        <taxon>Metazoa</taxon>
        <taxon>Ecdysozoa</taxon>
        <taxon>Nematoda</taxon>
        <taxon>Chromadorea</taxon>
        <taxon>Rhabditida</taxon>
        <taxon>Rhabditina</taxon>
        <taxon>Rhabditomorpha</taxon>
        <taxon>Rhabditoidea</taxon>
        <taxon>Rhabditidae</taxon>
        <taxon>Peloderinae</taxon>
        <taxon>Caenorhabditis</taxon>
    </lineage>
</organism>
<dbReference type="STRING" id="6239.C05E7.2.1"/>
<gene>
    <name evidence="3 5" type="primary">gmap-3</name>
    <name evidence="5" type="ORF">C05E7.2</name>
    <name evidence="3" type="ORF">CELE_C05E7.2</name>
</gene>
<reference evidence="3 4" key="1">
    <citation type="journal article" date="1998" name="Science">
        <title>Genome sequence of the nematode C. elegans: a platform for investigating biology.</title>
        <authorList>
            <consortium name="The C. elegans sequencing consortium"/>
            <person name="Sulson J.E."/>
            <person name="Waterston R."/>
        </authorList>
    </citation>
    <scope>NUCLEOTIDE SEQUENCE [LARGE SCALE GENOMIC DNA]</scope>
    <source>
        <strain evidence="3 4">Bristol N2</strain>
    </source>
</reference>